<protein>
    <recommendedName>
        <fullName evidence="2">F-box domain-containing protein</fullName>
    </recommendedName>
</protein>
<sequence length="405" mass="46006">MRISILLINTCNFCLICFIFFLFFQSITLFWLHLKLGKWKTSLALNGKNKGICPSLPERVEWGDLSIDILLKIFKELNPNDRCTIAQVCRSWRMASSDSSLSLQVLRSNLVRVGTRELGLSEALRTVVACVGGNITSIMFHPHLRINDEDVNLIATGLVLPCWDLISEAAMHNTIKGWTRLESMTMPEFSQLSGYSDPTFIMLDIREYCKSFMLKVLDCYPEDFAAIALTVLHGLKVLSLRCCTTTLEAIMFVIGMRHLEVLNLSHTLVQLDEGSEAIPLANAFEPMDGQRAFKILSKLNLRRLLYCQNYASCSECRRMMDDHVTHEDESWRNYEVDSLELGQNNHIADGAGKEDDDANIGNYCTLMEHDACKGLQFSITIVFFKYKFYLLSKIVIASKDYISTV</sequence>
<dbReference type="InterPro" id="IPR032675">
    <property type="entry name" value="LRR_dom_sf"/>
</dbReference>
<keyword evidence="1" id="KW-1133">Transmembrane helix</keyword>
<dbReference type="InterPro" id="IPR036047">
    <property type="entry name" value="F-box-like_dom_sf"/>
</dbReference>
<dbReference type="Pfam" id="PF12937">
    <property type="entry name" value="F-box-like"/>
    <property type="match status" value="1"/>
</dbReference>
<feature type="transmembrane region" description="Helical" evidence="1">
    <location>
        <begin position="6"/>
        <end position="32"/>
    </location>
</feature>
<feature type="domain" description="F-box" evidence="2">
    <location>
        <begin position="65"/>
        <end position="105"/>
    </location>
</feature>
<dbReference type="InterPro" id="IPR001810">
    <property type="entry name" value="F-box_dom"/>
</dbReference>
<organism evidence="3 4">
    <name type="scientific">Ensete ventricosum</name>
    <name type="common">Abyssinian banana</name>
    <name type="synonym">Musa ensete</name>
    <dbReference type="NCBI Taxonomy" id="4639"/>
    <lineage>
        <taxon>Eukaryota</taxon>
        <taxon>Viridiplantae</taxon>
        <taxon>Streptophyta</taxon>
        <taxon>Embryophyta</taxon>
        <taxon>Tracheophyta</taxon>
        <taxon>Spermatophyta</taxon>
        <taxon>Magnoliopsida</taxon>
        <taxon>Liliopsida</taxon>
        <taxon>Zingiberales</taxon>
        <taxon>Musaceae</taxon>
        <taxon>Ensete</taxon>
    </lineage>
</organism>
<reference evidence="3 4" key="1">
    <citation type="journal article" date="2014" name="Agronomy (Basel)">
        <title>A Draft Genome Sequence for Ensete ventricosum, the Drought-Tolerant Tree Against Hunger.</title>
        <authorList>
            <person name="Harrison J."/>
            <person name="Moore K.A."/>
            <person name="Paszkiewicz K."/>
            <person name="Jones T."/>
            <person name="Grant M."/>
            <person name="Ambacheew D."/>
            <person name="Muzemil S."/>
            <person name="Studholme D.J."/>
        </authorList>
    </citation>
    <scope>NUCLEOTIDE SEQUENCE [LARGE SCALE GENOMIC DNA]</scope>
</reference>
<evidence type="ECO:0000313" key="3">
    <source>
        <dbReference type="EMBL" id="RRT73736.1"/>
    </source>
</evidence>
<accession>A0A427AC02</accession>
<dbReference type="AlphaFoldDB" id="A0A427AC02"/>
<dbReference type="SUPFAM" id="SSF81383">
    <property type="entry name" value="F-box domain"/>
    <property type="match status" value="1"/>
</dbReference>
<dbReference type="SMART" id="SM00256">
    <property type="entry name" value="FBOX"/>
    <property type="match status" value="1"/>
</dbReference>
<dbReference type="EMBL" id="AMZH03003003">
    <property type="protein sequence ID" value="RRT73736.1"/>
    <property type="molecule type" value="Genomic_DNA"/>
</dbReference>
<dbReference type="PANTHER" id="PTHR38926:SF13">
    <property type="entry name" value="F-BOX DOMAIN CONTAINING PROTEIN, EXPRESSED"/>
    <property type="match status" value="1"/>
</dbReference>
<proteinExistence type="predicted"/>
<dbReference type="Proteomes" id="UP000287651">
    <property type="component" value="Unassembled WGS sequence"/>
</dbReference>
<keyword evidence="1" id="KW-0472">Membrane</keyword>
<dbReference type="PANTHER" id="PTHR38926">
    <property type="entry name" value="F-BOX DOMAIN CONTAINING PROTEIN, EXPRESSED"/>
    <property type="match status" value="1"/>
</dbReference>
<name>A0A427AC02_ENSVE</name>
<dbReference type="Gene3D" id="3.80.10.10">
    <property type="entry name" value="Ribonuclease Inhibitor"/>
    <property type="match status" value="1"/>
</dbReference>
<evidence type="ECO:0000259" key="2">
    <source>
        <dbReference type="SMART" id="SM00256"/>
    </source>
</evidence>
<keyword evidence="1" id="KW-0812">Transmembrane</keyword>
<gene>
    <name evidence="3" type="ORF">B296_00033059</name>
</gene>
<evidence type="ECO:0000256" key="1">
    <source>
        <dbReference type="SAM" id="Phobius"/>
    </source>
</evidence>
<evidence type="ECO:0000313" key="4">
    <source>
        <dbReference type="Proteomes" id="UP000287651"/>
    </source>
</evidence>
<comment type="caution">
    <text evidence="3">The sequence shown here is derived from an EMBL/GenBank/DDBJ whole genome shotgun (WGS) entry which is preliminary data.</text>
</comment>